<name>A0A396HAQ2_MEDTR</name>
<organism evidence="2 3">
    <name type="scientific">Medicago truncatula</name>
    <name type="common">Barrel medic</name>
    <name type="synonym">Medicago tribuloides</name>
    <dbReference type="NCBI Taxonomy" id="3880"/>
    <lineage>
        <taxon>Eukaryota</taxon>
        <taxon>Viridiplantae</taxon>
        <taxon>Streptophyta</taxon>
        <taxon>Embryophyta</taxon>
        <taxon>Tracheophyta</taxon>
        <taxon>Spermatophyta</taxon>
        <taxon>Magnoliopsida</taxon>
        <taxon>eudicotyledons</taxon>
        <taxon>Gunneridae</taxon>
        <taxon>Pentapetalae</taxon>
        <taxon>rosids</taxon>
        <taxon>fabids</taxon>
        <taxon>Fabales</taxon>
        <taxon>Fabaceae</taxon>
        <taxon>Papilionoideae</taxon>
        <taxon>50 kb inversion clade</taxon>
        <taxon>NPAAA clade</taxon>
        <taxon>Hologalegina</taxon>
        <taxon>IRL clade</taxon>
        <taxon>Trifolieae</taxon>
        <taxon>Medicago</taxon>
    </lineage>
</organism>
<gene>
    <name evidence="2" type="ORF">MtrunA17_Chr6g0450111</name>
</gene>
<keyword evidence="1" id="KW-0812">Transmembrane</keyword>
<reference evidence="3" key="1">
    <citation type="journal article" date="2018" name="Nat. Plants">
        <title>Whole-genome landscape of Medicago truncatula symbiotic genes.</title>
        <authorList>
            <person name="Pecrix Y."/>
            <person name="Staton S.E."/>
            <person name="Sallet E."/>
            <person name="Lelandais-Briere C."/>
            <person name="Moreau S."/>
            <person name="Carrere S."/>
            <person name="Blein T."/>
            <person name="Jardinaud M.F."/>
            <person name="Latrasse D."/>
            <person name="Zouine M."/>
            <person name="Zahm M."/>
            <person name="Kreplak J."/>
            <person name="Mayjonade B."/>
            <person name="Satge C."/>
            <person name="Perez M."/>
            <person name="Cauet S."/>
            <person name="Marande W."/>
            <person name="Chantry-Darmon C."/>
            <person name="Lopez-Roques C."/>
            <person name="Bouchez O."/>
            <person name="Berard A."/>
            <person name="Debelle F."/>
            <person name="Munos S."/>
            <person name="Bendahmane A."/>
            <person name="Berges H."/>
            <person name="Niebel A."/>
            <person name="Buitink J."/>
            <person name="Frugier F."/>
            <person name="Benhamed M."/>
            <person name="Crespi M."/>
            <person name="Gouzy J."/>
            <person name="Gamas P."/>
        </authorList>
    </citation>
    <scope>NUCLEOTIDE SEQUENCE [LARGE SCALE GENOMIC DNA]</scope>
    <source>
        <strain evidence="3">cv. Jemalong A17</strain>
    </source>
</reference>
<evidence type="ECO:0000313" key="2">
    <source>
        <dbReference type="EMBL" id="RHN49768.1"/>
    </source>
</evidence>
<sequence>MQRELSPSSRYLFSFFSFSVSYPISVSCLISLPLNLCLLLLRGNILHDGTFSLFTTQTSRSCYDDTFLSCTK</sequence>
<dbReference type="AlphaFoldDB" id="A0A396HAQ2"/>
<evidence type="ECO:0000313" key="3">
    <source>
        <dbReference type="Proteomes" id="UP000265566"/>
    </source>
</evidence>
<accession>A0A396HAQ2</accession>
<dbReference type="PROSITE" id="PS51257">
    <property type="entry name" value="PROKAR_LIPOPROTEIN"/>
    <property type="match status" value="1"/>
</dbReference>
<keyword evidence="1" id="KW-1133">Transmembrane helix</keyword>
<keyword evidence="1" id="KW-0472">Membrane</keyword>
<dbReference type="Gramene" id="rna33976">
    <property type="protein sequence ID" value="RHN49768.1"/>
    <property type="gene ID" value="gene33976"/>
</dbReference>
<evidence type="ECO:0008006" key="4">
    <source>
        <dbReference type="Google" id="ProtNLM"/>
    </source>
</evidence>
<dbReference type="Proteomes" id="UP000265566">
    <property type="component" value="Chromosome 6"/>
</dbReference>
<dbReference type="EMBL" id="PSQE01000006">
    <property type="protein sequence ID" value="RHN49768.1"/>
    <property type="molecule type" value="Genomic_DNA"/>
</dbReference>
<feature type="transmembrane region" description="Helical" evidence="1">
    <location>
        <begin position="20"/>
        <end position="41"/>
    </location>
</feature>
<evidence type="ECO:0000256" key="1">
    <source>
        <dbReference type="SAM" id="Phobius"/>
    </source>
</evidence>
<proteinExistence type="predicted"/>
<comment type="caution">
    <text evidence="2">The sequence shown here is derived from an EMBL/GenBank/DDBJ whole genome shotgun (WGS) entry which is preliminary data.</text>
</comment>
<protein>
    <recommendedName>
        <fullName evidence="4">Transmembrane protein</fullName>
    </recommendedName>
</protein>